<dbReference type="HOGENOM" id="CLU_2011104_0_0_0"/>
<evidence type="ECO:0000313" key="2">
    <source>
        <dbReference type="EMBL" id="CBE69958.1"/>
    </source>
</evidence>
<dbReference type="Proteomes" id="UP000006898">
    <property type="component" value="Chromosome"/>
</dbReference>
<name>D5MLQ1_METO1</name>
<dbReference type="AlphaFoldDB" id="D5MLQ1"/>
<organism evidence="2 3">
    <name type="scientific">Methylomirabilis oxygeniifera</name>
    <dbReference type="NCBI Taxonomy" id="671143"/>
    <lineage>
        <taxon>Bacteria</taxon>
        <taxon>Candidatus Methylomirabilota</taxon>
        <taxon>Candidatus Methylomirabilia</taxon>
        <taxon>Candidatus Methylomirabilales</taxon>
        <taxon>Candidatus Methylomirabilaceae</taxon>
        <taxon>Candidatus Methylomirabilis</taxon>
    </lineage>
</organism>
<feature type="region of interest" description="Disordered" evidence="1">
    <location>
        <begin position="30"/>
        <end position="51"/>
    </location>
</feature>
<evidence type="ECO:0000256" key="1">
    <source>
        <dbReference type="SAM" id="MobiDB-lite"/>
    </source>
</evidence>
<protein>
    <submittedName>
        <fullName evidence="2">Uncharacterized protein</fullName>
    </submittedName>
</protein>
<accession>D5MLQ1</accession>
<reference evidence="2 3" key="1">
    <citation type="journal article" date="2010" name="Nature">
        <title>Nitrite-driven anaerobic methane oxidation by oxygenic bacteria.</title>
        <authorList>
            <person name="Ettwig K.F."/>
            <person name="Butler M.K."/>
            <person name="Le Paslier D."/>
            <person name="Pelletier E."/>
            <person name="Mangenot S."/>
            <person name="Kuypers M.M.M."/>
            <person name="Schreiber F."/>
            <person name="Dutilh B.E."/>
            <person name="Zedelius J."/>
            <person name="de Beer D."/>
            <person name="Gloerich J."/>
            <person name="Wessels H.J.C.T."/>
            <person name="van Allen T."/>
            <person name="Luesken F."/>
            <person name="Wu M."/>
            <person name="van de Pas-Schoonen K.T."/>
            <person name="Op den Camp H.J.M."/>
            <person name="Janssen-Megens E.M."/>
            <person name="Francoijs K-J."/>
            <person name="Stunnenberg H."/>
            <person name="Weissenbach J."/>
            <person name="Jetten M.S.M."/>
            <person name="Strous M."/>
        </authorList>
    </citation>
    <scope>NUCLEOTIDE SEQUENCE [LARGE SCALE GENOMIC DNA]</scope>
</reference>
<dbReference type="EMBL" id="FP565575">
    <property type="protein sequence ID" value="CBE69958.1"/>
    <property type="molecule type" value="Genomic_DNA"/>
</dbReference>
<sequence>MTWWKSRHTVSLVISHLLIIMRLATGRPSLSPSRGFRPAAEPTRNSQEKAASPTRVAFSFFLATRELFWLKQKVRSQGAPIAFLSAFPPSLDSSRSCHHATAIEMKEGWCYLWAALPKIQEIT</sequence>
<gene>
    <name evidence="2" type="ORF">DAMO_2885</name>
</gene>
<dbReference type="STRING" id="671143.DAMO_2885"/>
<evidence type="ECO:0000313" key="3">
    <source>
        <dbReference type="Proteomes" id="UP000006898"/>
    </source>
</evidence>
<dbReference type="KEGG" id="mox:DAMO_2885"/>
<proteinExistence type="predicted"/>